<protein>
    <submittedName>
        <fullName evidence="3">Uncharacterized protein</fullName>
    </submittedName>
</protein>
<evidence type="ECO:0000256" key="2">
    <source>
        <dbReference type="SAM" id="MobiDB-lite"/>
    </source>
</evidence>
<proteinExistence type="predicted"/>
<organism evidence="3 4">
    <name type="scientific">Marasmius crinis-equi</name>
    <dbReference type="NCBI Taxonomy" id="585013"/>
    <lineage>
        <taxon>Eukaryota</taxon>
        <taxon>Fungi</taxon>
        <taxon>Dikarya</taxon>
        <taxon>Basidiomycota</taxon>
        <taxon>Agaricomycotina</taxon>
        <taxon>Agaricomycetes</taxon>
        <taxon>Agaricomycetidae</taxon>
        <taxon>Agaricales</taxon>
        <taxon>Marasmiineae</taxon>
        <taxon>Marasmiaceae</taxon>
        <taxon>Marasmius</taxon>
    </lineage>
</organism>
<keyword evidence="4" id="KW-1185">Reference proteome</keyword>
<feature type="compositionally biased region" description="Low complexity" evidence="2">
    <location>
        <begin position="337"/>
        <end position="349"/>
    </location>
</feature>
<evidence type="ECO:0000313" key="4">
    <source>
        <dbReference type="Proteomes" id="UP001465976"/>
    </source>
</evidence>
<keyword evidence="1" id="KW-0175">Coiled coil</keyword>
<comment type="caution">
    <text evidence="3">The sequence shown here is derived from an EMBL/GenBank/DDBJ whole genome shotgun (WGS) entry which is preliminary data.</text>
</comment>
<sequence length="375" mass="41811">MQSFPNNNASLSSLHLPSLTVLPAPTNTPELPMLLSPIVVADTPLAVSGSNFPLVPPGLGIPQVDVTPAELSYPYATPKTRDEFMTIIDHSDYDEETRQRIRAIIDAITHLQLVVDEKDQDIERLKRDFTVASARVEVHKRLTDIHKNGSTEHQRKATELQEEVSLLKKETEGLNHKIRELLLQNRENQITIAALLRKLQDFAREALRGRRANAILMFPDLRKGLRSIRFEVLATSARLNVAPRSPRDDDLYASVNRALKVVDDTVKLLNDIEIASREVVGDLSDTSAWDKRVRRAVRGIRIESIKEAFTRLRGRTSPTQRPFTVNPAPIHSFLGQPSPGSSMMSISDSPSPPTPNSSGLSMADVSNWRDNVFSA</sequence>
<name>A0ABR3EKA7_9AGAR</name>
<feature type="region of interest" description="Disordered" evidence="2">
    <location>
        <begin position="316"/>
        <end position="363"/>
    </location>
</feature>
<gene>
    <name evidence="3" type="ORF">V5O48_018747</name>
</gene>
<evidence type="ECO:0000256" key="1">
    <source>
        <dbReference type="SAM" id="Coils"/>
    </source>
</evidence>
<dbReference type="Proteomes" id="UP001465976">
    <property type="component" value="Unassembled WGS sequence"/>
</dbReference>
<evidence type="ECO:0000313" key="3">
    <source>
        <dbReference type="EMBL" id="KAL0563324.1"/>
    </source>
</evidence>
<dbReference type="EMBL" id="JBAHYK010003655">
    <property type="protein sequence ID" value="KAL0563324.1"/>
    <property type="molecule type" value="Genomic_DNA"/>
</dbReference>
<accession>A0ABR3EKA7</accession>
<reference evidence="3 4" key="1">
    <citation type="submission" date="2024-02" db="EMBL/GenBank/DDBJ databases">
        <title>A draft genome for the cacao thread blight pathogen Marasmius crinis-equi.</title>
        <authorList>
            <person name="Cohen S.P."/>
            <person name="Baruah I.K."/>
            <person name="Amoako-Attah I."/>
            <person name="Bukari Y."/>
            <person name="Meinhardt L.W."/>
            <person name="Bailey B.A."/>
        </authorList>
    </citation>
    <scope>NUCLEOTIDE SEQUENCE [LARGE SCALE GENOMIC DNA]</scope>
    <source>
        <strain evidence="3 4">GH-76</strain>
    </source>
</reference>
<feature type="coiled-coil region" evidence="1">
    <location>
        <begin position="108"/>
        <end position="177"/>
    </location>
</feature>